<evidence type="ECO:0000313" key="3">
    <source>
        <dbReference type="EMBL" id="RMI13548.1"/>
    </source>
</evidence>
<keyword evidence="2" id="KW-0472">Membrane</keyword>
<dbReference type="Proteomes" id="UP000269289">
    <property type="component" value="Unassembled WGS sequence"/>
</dbReference>
<name>A0A3M2JTQ8_9CELL</name>
<feature type="compositionally biased region" description="Basic residues" evidence="1">
    <location>
        <begin position="13"/>
        <end position="30"/>
    </location>
</feature>
<feature type="region of interest" description="Disordered" evidence="1">
    <location>
        <begin position="13"/>
        <end position="32"/>
    </location>
</feature>
<feature type="region of interest" description="Disordered" evidence="1">
    <location>
        <begin position="145"/>
        <end position="164"/>
    </location>
</feature>
<dbReference type="AlphaFoldDB" id="A0A3M2JTQ8"/>
<comment type="caution">
    <text evidence="3">The sequence shown here is derived from an EMBL/GenBank/DDBJ whole genome shotgun (WGS) entry which is preliminary data.</text>
</comment>
<organism evidence="3 4">
    <name type="scientific">Cellulomonas triticagri</name>
    <dbReference type="NCBI Taxonomy" id="2483352"/>
    <lineage>
        <taxon>Bacteria</taxon>
        <taxon>Bacillati</taxon>
        <taxon>Actinomycetota</taxon>
        <taxon>Actinomycetes</taxon>
        <taxon>Micrococcales</taxon>
        <taxon>Cellulomonadaceae</taxon>
        <taxon>Cellulomonas</taxon>
    </lineage>
</organism>
<evidence type="ECO:0000313" key="4">
    <source>
        <dbReference type="Proteomes" id="UP000269289"/>
    </source>
</evidence>
<protein>
    <submittedName>
        <fullName evidence="3">Uncharacterized protein</fullName>
    </submittedName>
</protein>
<accession>A0A3M2JTQ8</accession>
<feature type="compositionally biased region" description="Polar residues" evidence="1">
    <location>
        <begin position="89"/>
        <end position="98"/>
    </location>
</feature>
<evidence type="ECO:0000256" key="1">
    <source>
        <dbReference type="SAM" id="MobiDB-lite"/>
    </source>
</evidence>
<evidence type="ECO:0000256" key="2">
    <source>
        <dbReference type="SAM" id="Phobius"/>
    </source>
</evidence>
<sequence>MLGDGACACLQHRRRSGTGAPPRHRGHPRTSRSLAEIHLLRDCPAQRWGFGQLIVRQMLDLEPTSFPDTSPFLDDPDNFPAAEKVTGDASANEQSSTEAPPFAAPEPGVEPDEDASTSSLLWLVGGAGVVLVIALAVVVATQRRTRTRVTATGHRDTDHGGNHG</sequence>
<dbReference type="EMBL" id="RFFI01000013">
    <property type="protein sequence ID" value="RMI13548.1"/>
    <property type="molecule type" value="Genomic_DNA"/>
</dbReference>
<keyword evidence="2" id="KW-1133">Transmembrane helix</keyword>
<gene>
    <name evidence="3" type="ORF">EBM89_03815</name>
</gene>
<feature type="region of interest" description="Disordered" evidence="1">
    <location>
        <begin position="65"/>
        <end position="114"/>
    </location>
</feature>
<keyword evidence="2" id="KW-0812">Transmembrane</keyword>
<feature type="transmembrane region" description="Helical" evidence="2">
    <location>
        <begin position="120"/>
        <end position="140"/>
    </location>
</feature>
<proteinExistence type="predicted"/>
<keyword evidence="4" id="KW-1185">Reference proteome</keyword>
<reference evidence="3 4" key="1">
    <citation type="submission" date="2018-10" db="EMBL/GenBank/DDBJ databases">
        <title>Isolation, diversity and antifungal activity of actinobacteria from wheat.</title>
        <authorList>
            <person name="Han C."/>
        </authorList>
    </citation>
    <scope>NUCLEOTIDE SEQUENCE [LARGE SCALE GENOMIC DNA]</scope>
    <source>
        <strain evidence="3 4">NEAU-YY56</strain>
    </source>
</reference>
<feature type="compositionally biased region" description="Basic and acidic residues" evidence="1">
    <location>
        <begin position="153"/>
        <end position="164"/>
    </location>
</feature>